<comment type="caution">
    <text evidence="1">The sequence shown here is derived from an EMBL/GenBank/DDBJ whole genome shotgun (WGS) entry which is preliminary data.</text>
</comment>
<evidence type="ECO:0008006" key="3">
    <source>
        <dbReference type="Google" id="ProtNLM"/>
    </source>
</evidence>
<evidence type="ECO:0000313" key="2">
    <source>
        <dbReference type="Proteomes" id="UP001501588"/>
    </source>
</evidence>
<proteinExistence type="predicted"/>
<sequence>MLSWGVPTFDALYTLRAMMASRGMAGGASWNTGGWSEPRFDELVRAVEAETDAERRRALIREAHALHNARLGHVTLYHMMIPWAHRAGVRVAHRADNQVQVREIRLE</sequence>
<dbReference type="Proteomes" id="UP001501588">
    <property type="component" value="Unassembled WGS sequence"/>
</dbReference>
<gene>
    <name evidence="1" type="ORF">GCM10009416_06140</name>
</gene>
<dbReference type="Gene3D" id="3.10.105.10">
    <property type="entry name" value="Dipeptide-binding Protein, Domain 3"/>
    <property type="match status" value="1"/>
</dbReference>
<reference evidence="2" key="1">
    <citation type="journal article" date="2019" name="Int. J. Syst. Evol. Microbiol.">
        <title>The Global Catalogue of Microorganisms (GCM) 10K type strain sequencing project: providing services to taxonomists for standard genome sequencing and annotation.</title>
        <authorList>
            <consortium name="The Broad Institute Genomics Platform"/>
            <consortium name="The Broad Institute Genome Sequencing Center for Infectious Disease"/>
            <person name="Wu L."/>
            <person name="Ma J."/>
        </authorList>
    </citation>
    <scope>NUCLEOTIDE SEQUENCE [LARGE SCALE GENOMIC DNA]</scope>
    <source>
        <strain evidence="2">JCM 9933</strain>
    </source>
</reference>
<dbReference type="SUPFAM" id="SSF53850">
    <property type="entry name" value="Periplasmic binding protein-like II"/>
    <property type="match status" value="1"/>
</dbReference>
<organism evidence="1 2">
    <name type="scientific">Craurococcus roseus</name>
    <dbReference type="NCBI Taxonomy" id="77585"/>
    <lineage>
        <taxon>Bacteria</taxon>
        <taxon>Pseudomonadati</taxon>
        <taxon>Pseudomonadota</taxon>
        <taxon>Alphaproteobacteria</taxon>
        <taxon>Acetobacterales</taxon>
        <taxon>Acetobacteraceae</taxon>
        <taxon>Craurococcus</taxon>
    </lineage>
</organism>
<name>A0ABP3PRU7_9PROT</name>
<evidence type="ECO:0000313" key="1">
    <source>
        <dbReference type="EMBL" id="GAA0570379.1"/>
    </source>
</evidence>
<dbReference type="RefSeq" id="WP_343893683.1">
    <property type="nucleotide sequence ID" value="NZ_BAAAFZ010000008.1"/>
</dbReference>
<keyword evidence="2" id="KW-1185">Reference proteome</keyword>
<accession>A0ABP3PRU7</accession>
<dbReference type="EMBL" id="BAAAFZ010000008">
    <property type="protein sequence ID" value="GAA0570379.1"/>
    <property type="molecule type" value="Genomic_DNA"/>
</dbReference>
<protein>
    <recommendedName>
        <fullName evidence="3">Solute-binding protein family 5 domain-containing protein</fullName>
    </recommendedName>
</protein>